<dbReference type="InterPro" id="IPR050109">
    <property type="entry name" value="HTH-type_TetR-like_transc_reg"/>
</dbReference>
<dbReference type="SUPFAM" id="SSF46689">
    <property type="entry name" value="Homeodomain-like"/>
    <property type="match status" value="1"/>
</dbReference>
<proteinExistence type="predicted"/>
<dbReference type="PANTHER" id="PTHR30055:SF234">
    <property type="entry name" value="HTH-TYPE TRANSCRIPTIONAL REGULATOR BETI"/>
    <property type="match status" value="1"/>
</dbReference>
<name>A0A858ZWC3_9BURK</name>
<evidence type="ECO:0000256" key="2">
    <source>
        <dbReference type="ARBA" id="ARBA00023125"/>
    </source>
</evidence>
<dbReference type="SUPFAM" id="SSF48498">
    <property type="entry name" value="Tetracyclin repressor-like, C-terminal domain"/>
    <property type="match status" value="1"/>
</dbReference>
<dbReference type="PROSITE" id="PS50977">
    <property type="entry name" value="HTH_TETR_2"/>
    <property type="match status" value="1"/>
</dbReference>
<dbReference type="GO" id="GO:0003700">
    <property type="term" value="F:DNA-binding transcription factor activity"/>
    <property type="evidence" value="ECO:0007669"/>
    <property type="project" value="TreeGrafter"/>
</dbReference>
<dbReference type="OMA" id="RSFVRWH"/>
<feature type="DNA-binding region" description="H-T-H motif" evidence="4">
    <location>
        <begin position="33"/>
        <end position="52"/>
    </location>
</feature>
<dbReference type="Proteomes" id="UP000500755">
    <property type="component" value="Chromosome"/>
</dbReference>
<dbReference type="InterPro" id="IPR041490">
    <property type="entry name" value="KstR2_TetR_C"/>
</dbReference>
<dbReference type="RefSeq" id="WP_013519696.1">
    <property type="nucleotide sequence ID" value="NZ_CP051298.1"/>
</dbReference>
<dbReference type="Gene3D" id="1.10.357.10">
    <property type="entry name" value="Tetracycline Repressor, domain 2"/>
    <property type="match status" value="1"/>
</dbReference>
<evidence type="ECO:0000256" key="3">
    <source>
        <dbReference type="ARBA" id="ARBA00023163"/>
    </source>
</evidence>
<evidence type="ECO:0000313" key="7">
    <source>
        <dbReference type="Proteomes" id="UP000500755"/>
    </source>
</evidence>
<reference evidence="6 7" key="1">
    <citation type="submission" date="2020-05" db="EMBL/GenBank/DDBJ databases">
        <title>Complete genome sequence of Alicycliphilus denitrificans DP3.</title>
        <authorList>
            <person name="Chen X."/>
        </authorList>
    </citation>
    <scope>NUCLEOTIDE SEQUENCE [LARGE SCALE GENOMIC DNA]</scope>
    <source>
        <strain evidence="6 7">DP3</strain>
    </source>
</reference>
<organism evidence="6 7">
    <name type="scientific">Alicycliphilus denitrificans</name>
    <dbReference type="NCBI Taxonomy" id="179636"/>
    <lineage>
        <taxon>Bacteria</taxon>
        <taxon>Pseudomonadati</taxon>
        <taxon>Pseudomonadota</taxon>
        <taxon>Betaproteobacteria</taxon>
        <taxon>Burkholderiales</taxon>
        <taxon>Comamonadaceae</taxon>
        <taxon>Alicycliphilus</taxon>
    </lineage>
</organism>
<keyword evidence="2 4" id="KW-0238">DNA-binding</keyword>
<dbReference type="InterPro" id="IPR001647">
    <property type="entry name" value="HTH_TetR"/>
</dbReference>
<evidence type="ECO:0000259" key="5">
    <source>
        <dbReference type="PROSITE" id="PS50977"/>
    </source>
</evidence>
<dbReference type="InterPro" id="IPR036271">
    <property type="entry name" value="Tet_transcr_reg_TetR-rel_C_sf"/>
</dbReference>
<accession>A0A858ZWC3</accession>
<keyword evidence="1" id="KW-0805">Transcription regulation</keyword>
<dbReference type="GO" id="GO:0000976">
    <property type="term" value="F:transcription cis-regulatory region binding"/>
    <property type="evidence" value="ECO:0007669"/>
    <property type="project" value="TreeGrafter"/>
</dbReference>
<evidence type="ECO:0000256" key="4">
    <source>
        <dbReference type="PROSITE-ProRule" id="PRU00335"/>
    </source>
</evidence>
<dbReference type="EMBL" id="CP051298">
    <property type="protein sequence ID" value="QKD44741.1"/>
    <property type="molecule type" value="Genomic_DNA"/>
</dbReference>
<dbReference type="InterPro" id="IPR009057">
    <property type="entry name" value="Homeodomain-like_sf"/>
</dbReference>
<evidence type="ECO:0000313" key="6">
    <source>
        <dbReference type="EMBL" id="QKD44741.1"/>
    </source>
</evidence>
<evidence type="ECO:0000256" key="1">
    <source>
        <dbReference type="ARBA" id="ARBA00023015"/>
    </source>
</evidence>
<protein>
    <submittedName>
        <fullName evidence="6">TetR/AcrR family transcriptional regulator</fullName>
    </submittedName>
</protein>
<keyword evidence="3" id="KW-0804">Transcription</keyword>
<dbReference type="Pfam" id="PF17932">
    <property type="entry name" value="TetR_C_24"/>
    <property type="match status" value="1"/>
</dbReference>
<sequence>MARPAGVSGADTKQAIRAAAIQRIYRHGYEAMNLRGLAADVGLRVGSLHNYIPQKQEFLANLLDEIMTELLADFETHMAGVSDPQEALRQFVSFHVQWHTARKEEVFIGNMELRSLAPEQYARVAAKRKQYEKHLTAILSKGKKLGVWTIENPGITAKAILALLTGVSNWYRPDGSLSQPRLTKLYQLMVERMLRNP</sequence>
<gene>
    <name evidence="6" type="ORF">HF896_14455</name>
</gene>
<dbReference type="AlphaFoldDB" id="A0A858ZWC3"/>
<dbReference type="PANTHER" id="PTHR30055">
    <property type="entry name" value="HTH-TYPE TRANSCRIPTIONAL REGULATOR RUTR"/>
    <property type="match status" value="1"/>
</dbReference>
<feature type="domain" description="HTH tetR-type" evidence="5">
    <location>
        <begin position="10"/>
        <end position="70"/>
    </location>
</feature>